<evidence type="ECO:0000256" key="1">
    <source>
        <dbReference type="ARBA" id="ARBA00004417"/>
    </source>
</evidence>
<keyword evidence="6 9" id="KW-0067">ATP-binding</keyword>
<dbReference type="InterPro" id="IPR003439">
    <property type="entry name" value="ABC_transporter-like_ATP-bd"/>
</dbReference>
<name>A0ABT5J155_9NEIS</name>
<evidence type="ECO:0000256" key="4">
    <source>
        <dbReference type="ARBA" id="ARBA00022475"/>
    </source>
</evidence>
<dbReference type="EMBL" id="JAQQLF010000022">
    <property type="protein sequence ID" value="MDC7718555.1"/>
    <property type="molecule type" value="Genomic_DNA"/>
</dbReference>
<evidence type="ECO:0000313" key="10">
    <source>
        <dbReference type="Proteomes" id="UP001219956"/>
    </source>
</evidence>
<dbReference type="SUPFAM" id="SSF52540">
    <property type="entry name" value="P-loop containing nucleoside triphosphate hydrolases"/>
    <property type="match status" value="1"/>
</dbReference>
<sequence length="327" mass="34915">MSQPLIEFDRLSVQFATEQGVARAVQDVSFAIQAGESVAVVGESGCGKSVTALSLMGLLPPAPACRLGGEVRLDAANLLALPPAAWRPLRGRDIAMVFQEPMSALNPVLSVGEQLMEPLLTHRQLSPAAAWQQAIALLQQVGIARPEAIAASYPHQLSGGMLQRVMLAIAISCQPRLLIADEPTTALDVTIQAQILDLLRRLQQASGMALLLITHDLGIVAEMADRVVVMYAGRVVETGSVRDIFRHPQHPYTQGLLASRPVPGRRLARLAAIPGQVPSPLALPDHCAFAERCPHARPACLHRQPVLQATSPTQQAACLLLSTEEAA</sequence>
<evidence type="ECO:0000256" key="3">
    <source>
        <dbReference type="ARBA" id="ARBA00022448"/>
    </source>
</evidence>
<keyword evidence="4" id="KW-1003">Cell membrane</keyword>
<dbReference type="PROSITE" id="PS50893">
    <property type="entry name" value="ABC_TRANSPORTER_2"/>
    <property type="match status" value="1"/>
</dbReference>
<dbReference type="NCBIfam" id="TIGR01727">
    <property type="entry name" value="oligo_HPY"/>
    <property type="match status" value="1"/>
</dbReference>
<evidence type="ECO:0000256" key="7">
    <source>
        <dbReference type="ARBA" id="ARBA00023136"/>
    </source>
</evidence>
<dbReference type="InterPro" id="IPR050388">
    <property type="entry name" value="ABC_Ni/Peptide_Import"/>
</dbReference>
<keyword evidence="10" id="KW-1185">Reference proteome</keyword>
<comment type="caution">
    <text evidence="9">The sequence shown here is derived from an EMBL/GenBank/DDBJ whole genome shotgun (WGS) entry which is preliminary data.</text>
</comment>
<dbReference type="PROSITE" id="PS00211">
    <property type="entry name" value="ABC_TRANSPORTER_1"/>
    <property type="match status" value="1"/>
</dbReference>
<accession>A0ABT5J155</accession>
<dbReference type="Gene3D" id="3.40.50.300">
    <property type="entry name" value="P-loop containing nucleotide triphosphate hydrolases"/>
    <property type="match status" value="1"/>
</dbReference>
<dbReference type="GO" id="GO:0005524">
    <property type="term" value="F:ATP binding"/>
    <property type="evidence" value="ECO:0007669"/>
    <property type="project" value="UniProtKB-KW"/>
</dbReference>
<reference evidence="9 10" key="1">
    <citation type="submission" date="2023-01" db="EMBL/GenBank/DDBJ databases">
        <title>Novel species of the genus Vogesella isolated from rivers.</title>
        <authorList>
            <person name="Lu H."/>
        </authorList>
    </citation>
    <scope>NUCLEOTIDE SEQUENCE [LARGE SCALE GENOMIC DNA]</scope>
    <source>
        <strain evidence="9 10">DC21W</strain>
    </source>
</reference>
<evidence type="ECO:0000313" key="9">
    <source>
        <dbReference type="EMBL" id="MDC7718555.1"/>
    </source>
</evidence>
<dbReference type="SMART" id="SM00382">
    <property type="entry name" value="AAA"/>
    <property type="match status" value="1"/>
</dbReference>
<dbReference type="InterPro" id="IPR013563">
    <property type="entry name" value="Oligopep_ABC_C"/>
</dbReference>
<dbReference type="InterPro" id="IPR027417">
    <property type="entry name" value="P-loop_NTPase"/>
</dbReference>
<dbReference type="Proteomes" id="UP001219956">
    <property type="component" value="Unassembled WGS sequence"/>
</dbReference>
<dbReference type="PANTHER" id="PTHR43297">
    <property type="entry name" value="OLIGOPEPTIDE TRANSPORT ATP-BINDING PROTEIN APPD"/>
    <property type="match status" value="1"/>
</dbReference>
<keyword evidence="5" id="KW-0547">Nucleotide-binding</keyword>
<organism evidence="9 10">
    <name type="scientific">Vogesella aquatica</name>
    <dbReference type="NCBI Taxonomy" id="2984206"/>
    <lineage>
        <taxon>Bacteria</taxon>
        <taxon>Pseudomonadati</taxon>
        <taxon>Pseudomonadota</taxon>
        <taxon>Betaproteobacteria</taxon>
        <taxon>Neisseriales</taxon>
        <taxon>Chromobacteriaceae</taxon>
        <taxon>Vogesella</taxon>
    </lineage>
</organism>
<feature type="domain" description="ABC transporter" evidence="8">
    <location>
        <begin position="6"/>
        <end position="257"/>
    </location>
</feature>
<comment type="similarity">
    <text evidence="2">Belongs to the ABC transporter superfamily.</text>
</comment>
<dbReference type="InterPro" id="IPR017871">
    <property type="entry name" value="ABC_transporter-like_CS"/>
</dbReference>
<evidence type="ECO:0000256" key="2">
    <source>
        <dbReference type="ARBA" id="ARBA00005417"/>
    </source>
</evidence>
<keyword evidence="3" id="KW-0813">Transport</keyword>
<evidence type="ECO:0000256" key="5">
    <source>
        <dbReference type="ARBA" id="ARBA00022741"/>
    </source>
</evidence>
<dbReference type="RefSeq" id="WP_272752795.1">
    <property type="nucleotide sequence ID" value="NZ_JAQQLF010000022.1"/>
</dbReference>
<dbReference type="Pfam" id="PF08352">
    <property type="entry name" value="oligo_HPY"/>
    <property type="match status" value="1"/>
</dbReference>
<comment type="subcellular location">
    <subcellularLocation>
        <location evidence="1">Cell inner membrane</location>
        <topology evidence="1">Peripheral membrane protein</topology>
    </subcellularLocation>
</comment>
<evidence type="ECO:0000256" key="6">
    <source>
        <dbReference type="ARBA" id="ARBA00022840"/>
    </source>
</evidence>
<proteinExistence type="inferred from homology"/>
<gene>
    <name evidence="9" type="ORF">PQU95_15205</name>
</gene>
<protein>
    <submittedName>
        <fullName evidence="9">ABC transporter ATP-binding protein</fullName>
    </submittedName>
</protein>
<evidence type="ECO:0000259" key="8">
    <source>
        <dbReference type="PROSITE" id="PS50893"/>
    </source>
</evidence>
<keyword evidence="7" id="KW-0472">Membrane</keyword>
<dbReference type="CDD" id="cd03257">
    <property type="entry name" value="ABC_NikE_OppD_transporters"/>
    <property type="match status" value="1"/>
</dbReference>
<dbReference type="Pfam" id="PF00005">
    <property type="entry name" value="ABC_tran"/>
    <property type="match status" value="1"/>
</dbReference>
<dbReference type="InterPro" id="IPR003593">
    <property type="entry name" value="AAA+_ATPase"/>
</dbReference>
<dbReference type="PANTHER" id="PTHR43297:SF2">
    <property type="entry name" value="DIPEPTIDE TRANSPORT ATP-BINDING PROTEIN DPPD"/>
    <property type="match status" value="1"/>
</dbReference>